<keyword evidence="4 6" id="KW-1133">Transmembrane helix</keyword>
<evidence type="ECO:0000313" key="8">
    <source>
        <dbReference type="EMBL" id="MEB5475463.1"/>
    </source>
</evidence>
<keyword evidence="5 6" id="KW-0472">Membrane</keyword>
<evidence type="ECO:0000256" key="2">
    <source>
        <dbReference type="ARBA" id="ARBA00009399"/>
    </source>
</evidence>
<evidence type="ECO:0000256" key="5">
    <source>
        <dbReference type="ARBA" id="ARBA00023136"/>
    </source>
</evidence>
<gene>
    <name evidence="8" type="ORF">I2F25_00100</name>
</gene>
<feature type="transmembrane region" description="Helical" evidence="6">
    <location>
        <begin position="98"/>
        <end position="120"/>
    </location>
</feature>
<dbReference type="InterPro" id="IPR007267">
    <property type="entry name" value="GtrA_DPMS_TM"/>
</dbReference>
<accession>A0ABU6DPX8</accession>
<evidence type="ECO:0000259" key="7">
    <source>
        <dbReference type="Pfam" id="PF04138"/>
    </source>
</evidence>
<dbReference type="InterPro" id="IPR051401">
    <property type="entry name" value="GtrA_CellWall_Glycosyl"/>
</dbReference>
<name>A0ABU6DPX8_9GAMM</name>
<dbReference type="PANTHER" id="PTHR38459:SF1">
    <property type="entry name" value="PROPHAGE BACTOPRENOL-LINKED GLUCOSE TRANSLOCASE HOMOLOG"/>
    <property type="match status" value="1"/>
</dbReference>
<evidence type="ECO:0000313" key="9">
    <source>
        <dbReference type="Proteomes" id="UP001339883"/>
    </source>
</evidence>
<keyword evidence="3 6" id="KW-0812">Transmembrane</keyword>
<sequence>MFELIRFFCVGICAALTHYFIVICLYQYFSIALSLSNFIAFCIALWVSYFGHKYFTFRIQTQNSGHTFLKFILVATIGFLFNEGLLLIGHAIFHTAPIQWIVIVAIFLTAILTFILNKFFTFKILE</sequence>
<feature type="transmembrane region" description="Helical" evidence="6">
    <location>
        <begin position="67"/>
        <end position="92"/>
    </location>
</feature>
<evidence type="ECO:0000256" key="4">
    <source>
        <dbReference type="ARBA" id="ARBA00022989"/>
    </source>
</evidence>
<evidence type="ECO:0000256" key="6">
    <source>
        <dbReference type="SAM" id="Phobius"/>
    </source>
</evidence>
<proteinExistence type="inferred from homology"/>
<comment type="similarity">
    <text evidence="2">Belongs to the GtrA family.</text>
</comment>
<dbReference type="PANTHER" id="PTHR38459">
    <property type="entry name" value="PROPHAGE BACTOPRENOL-LINKED GLUCOSE TRANSLOCASE HOMOLOG"/>
    <property type="match status" value="1"/>
</dbReference>
<reference evidence="8 9" key="1">
    <citation type="submission" date="2019-08" db="EMBL/GenBank/DDBJ databases">
        <title>Five species of Acinetobacter isolated from floral nectar and animal pollinators.</title>
        <authorList>
            <person name="Hendry T.A."/>
        </authorList>
    </citation>
    <scope>NUCLEOTIDE SEQUENCE [LARGE SCALE GENOMIC DNA]</scope>
    <source>
        <strain evidence="8 9">MD18.27</strain>
    </source>
</reference>
<dbReference type="EMBL" id="VTDN01000001">
    <property type="protein sequence ID" value="MEB5475463.1"/>
    <property type="molecule type" value="Genomic_DNA"/>
</dbReference>
<protein>
    <submittedName>
        <fullName evidence="8">GtrA family protein</fullName>
    </submittedName>
</protein>
<feature type="transmembrane region" description="Helical" evidence="6">
    <location>
        <begin position="35"/>
        <end position="55"/>
    </location>
</feature>
<evidence type="ECO:0000256" key="3">
    <source>
        <dbReference type="ARBA" id="ARBA00022692"/>
    </source>
</evidence>
<feature type="domain" description="GtrA/DPMS transmembrane" evidence="7">
    <location>
        <begin position="6"/>
        <end position="122"/>
    </location>
</feature>
<evidence type="ECO:0000256" key="1">
    <source>
        <dbReference type="ARBA" id="ARBA00004141"/>
    </source>
</evidence>
<dbReference type="Proteomes" id="UP001339883">
    <property type="component" value="Unassembled WGS sequence"/>
</dbReference>
<feature type="transmembrane region" description="Helical" evidence="6">
    <location>
        <begin position="7"/>
        <end position="29"/>
    </location>
</feature>
<organism evidence="8 9">
    <name type="scientific">Acinetobacter pollinis</name>
    <dbReference type="NCBI Taxonomy" id="2605270"/>
    <lineage>
        <taxon>Bacteria</taxon>
        <taxon>Pseudomonadati</taxon>
        <taxon>Pseudomonadota</taxon>
        <taxon>Gammaproteobacteria</taxon>
        <taxon>Moraxellales</taxon>
        <taxon>Moraxellaceae</taxon>
        <taxon>Acinetobacter</taxon>
    </lineage>
</organism>
<dbReference type="Pfam" id="PF04138">
    <property type="entry name" value="GtrA_DPMS_TM"/>
    <property type="match status" value="1"/>
</dbReference>
<dbReference type="RefSeq" id="WP_325774133.1">
    <property type="nucleotide sequence ID" value="NZ_VTDN01000001.1"/>
</dbReference>
<comment type="caution">
    <text evidence="8">The sequence shown here is derived from an EMBL/GenBank/DDBJ whole genome shotgun (WGS) entry which is preliminary data.</text>
</comment>
<comment type="subcellular location">
    <subcellularLocation>
        <location evidence="1">Membrane</location>
        <topology evidence="1">Multi-pass membrane protein</topology>
    </subcellularLocation>
</comment>
<keyword evidence="9" id="KW-1185">Reference proteome</keyword>